<keyword evidence="2" id="KW-1185">Reference proteome</keyword>
<sequence length="119" mass="12309">MQLGRLSSNLPVSLPPSSSSRLPRVGVSRGSLTEEMAAALSRALKLPGKKGSELGEYDPLTQADSEDESEEDDLVLNYPRNGLGRDGCLGAGSSKLLGSRGGRLVGRAEEDEGGPGGGR</sequence>
<gene>
    <name evidence="1" type="ORF">L3Q82_002843</name>
</gene>
<comment type="caution">
    <text evidence="1">The sequence shown here is derived from an EMBL/GenBank/DDBJ whole genome shotgun (WGS) entry which is preliminary data.</text>
</comment>
<organism evidence="1 2">
    <name type="scientific">Scortum barcoo</name>
    <name type="common">barcoo grunter</name>
    <dbReference type="NCBI Taxonomy" id="214431"/>
    <lineage>
        <taxon>Eukaryota</taxon>
        <taxon>Metazoa</taxon>
        <taxon>Chordata</taxon>
        <taxon>Craniata</taxon>
        <taxon>Vertebrata</taxon>
        <taxon>Euteleostomi</taxon>
        <taxon>Actinopterygii</taxon>
        <taxon>Neopterygii</taxon>
        <taxon>Teleostei</taxon>
        <taxon>Neoteleostei</taxon>
        <taxon>Acanthomorphata</taxon>
        <taxon>Eupercaria</taxon>
        <taxon>Centrarchiformes</taxon>
        <taxon>Terapontoidei</taxon>
        <taxon>Terapontidae</taxon>
        <taxon>Scortum</taxon>
    </lineage>
</organism>
<name>A0ACB8VUE6_9TELE</name>
<evidence type="ECO:0000313" key="1">
    <source>
        <dbReference type="EMBL" id="KAI3359337.1"/>
    </source>
</evidence>
<evidence type="ECO:0000313" key="2">
    <source>
        <dbReference type="Proteomes" id="UP000831701"/>
    </source>
</evidence>
<dbReference type="EMBL" id="CM041547">
    <property type="protein sequence ID" value="KAI3359337.1"/>
    <property type="molecule type" value="Genomic_DNA"/>
</dbReference>
<proteinExistence type="predicted"/>
<dbReference type="Proteomes" id="UP000831701">
    <property type="component" value="Chromosome 17"/>
</dbReference>
<protein>
    <submittedName>
        <fullName evidence="1">Uncharacterized protein</fullName>
    </submittedName>
</protein>
<reference evidence="1" key="1">
    <citation type="submission" date="2022-04" db="EMBL/GenBank/DDBJ databases">
        <title>Jade perch genome.</title>
        <authorList>
            <person name="Chao B."/>
        </authorList>
    </citation>
    <scope>NUCLEOTIDE SEQUENCE</scope>
    <source>
        <strain evidence="1">CB-2022</strain>
    </source>
</reference>
<accession>A0ACB8VUE6</accession>